<dbReference type="CDD" id="cd14747">
    <property type="entry name" value="PBP2_MalE"/>
    <property type="match status" value="1"/>
</dbReference>
<sequence>MNRRVIAATGTALALGLTATACGGGGSEADGGTDGKGKTLSVWIMEGTNPDAKPFFKEAAAAFEKKTGAKIKVEYQQWASAQRKFTTAIEGGADQVPDVAEVGTTWVPGFADKGALVDVSKEVDEAGLTDDLVPALKDAGTLGGKQYGMPWYAGVRSVVYRKDIFEKHKIKPPTNWEELGSAAKTLKKEEPKMLAFPVAGGAEMFATPFIWGAGGELAVKKGGKWKSGINSKKSVEGITAYTDLALKDKVSPAKVNTWTEKEVGDAWNKGEVAMSFSGNWTPKAFTAANPDLKGKLGAIPIPGKDGGMSPSFLGGSYLSAFKTDKQALSWEFIKLLTTGKFAKKWAEQSSYLPPTNTDLDKMPDKDNALVKPFVKQFKDGGASVPKAKSYTEIQATQVIPKMVQSILAGKSTPQQAADKAAKEMDAIFAQSE</sequence>
<evidence type="ECO:0000256" key="2">
    <source>
        <dbReference type="ARBA" id="ARBA00022448"/>
    </source>
</evidence>
<keyword evidence="6" id="KW-1185">Reference proteome</keyword>
<feature type="chain" id="PRO_5047141454" evidence="4">
    <location>
        <begin position="22"/>
        <end position="432"/>
    </location>
</feature>
<protein>
    <submittedName>
        <fullName evidence="5">Sugar ABC transporter substrate-binding protein</fullName>
    </submittedName>
</protein>
<evidence type="ECO:0000256" key="3">
    <source>
        <dbReference type="ARBA" id="ARBA00022729"/>
    </source>
</evidence>
<name>A0ABU6F698_9ACTN</name>
<feature type="signal peptide" evidence="4">
    <location>
        <begin position="1"/>
        <end position="21"/>
    </location>
</feature>
<dbReference type="PANTHER" id="PTHR30061">
    <property type="entry name" value="MALTOSE-BINDING PERIPLASMIC PROTEIN"/>
    <property type="match status" value="1"/>
</dbReference>
<gene>
    <name evidence="5" type="ORF">OKJ99_18820</name>
</gene>
<dbReference type="SUPFAM" id="SSF53850">
    <property type="entry name" value="Periplasmic binding protein-like II"/>
    <property type="match status" value="1"/>
</dbReference>
<keyword evidence="3 4" id="KW-0732">Signal</keyword>
<evidence type="ECO:0000313" key="5">
    <source>
        <dbReference type="EMBL" id="MEB8339547.1"/>
    </source>
</evidence>
<dbReference type="Proteomes" id="UP001354931">
    <property type="component" value="Unassembled WGS sequence"/>
</dbReference>
<comment type="caution">
    <text evidence="5">The sequence shown here is derived from an EMBL/GenBank/DDBJ whole genome shotgun (WGS) entry which is preliminary data.</text>
</comment>
<evidence type="ECO:0000313" key="6">
    <source>
        <dbReference type="Proteomes" id="UP001354931"/>
    </source>
</evidence>
<dbReference type="PROSITE" id="PS51257">
    <property type="entry name" value="PROKAR_LIPOPROTEIN"/>
    <property type="match status" value="1"/>
</dbReference>
<dbReference type="InterPro" id="IPR006059">
    <property type="entry name" value="SBP"/>
</dbReference>
<keyword evidence="2" id="KW-0813">Transport</keyword>
<proteinExistence type="inferred from homology"/>
<reference evidence="5 6" key="1">
    <citation type="submission" date="2022-10" db="EMBL/GenBank/DDBJ databases">
        <authorList>
            <person name="Xie J."/>
            <person name="Shen N."/>
        </authorList>
    </citation>
    <scope>NUCLEOTIDE SEQUENCE [LARGE SCALE GENOMIC DNA]</scope>
    <source>
        <strain evidence="5 6">YIM65594</strain>
    </source>
</reference>
<dbReference type="EMBL" id="JAOZYC010000122">
    <property type="protein sequence ID" value="MEB8339547.1"/>
    <property type="molecule type" value="Genomic_DNA"/>
</dbReference>
<evidence type="ECO:0000256" key="1">
    <source>
        <dbReference type="ARBA" id="ARBA00008520"/>
    </source>
</evidence>
<dbReference type="Gene3D" id="3.40.190.10">
    <property type="entry name" value="Periplasmic binding protein-like II"/>
    <property type="match status" value="2"/>
</dbReference>
<evidence type="ECO:0000256" key="4">
    <source>
        <dbReference type="SAM" id="SignalP"/>
    </source>
</evidence>
<dbReference type="Pfam" id="PF01547">
    <property type="entry name" value="SBP_bac_1"/>
    <property type="match status" value="1"/>
</dbReference>
<comment type="similarity">
    <text evidence="1">Belongs to the bacterial solute-binding protein 1 family.</text>
</comment>
<organism evidence="5 6">
    <name type="scientific">Streptomyces endophyticus</name>
    <dbReference type="NCBI Taxonomy" id="714166"/>
    <lineage>
        <taxon>Bacteria</taxon>
        <taxon>Bacillati</taxon>
        <taxon>Actinomycetota</taxon>
        <taxon>Actinomycetes</taxon>
        <taxon>Kitasatosporales</taxon>
        <taxon>Streptomycetaceae</taxon>
        <taxon>Streptomyces</taxon>
    </lineage>
</organism>
<dbReference type="PANTHER" id="PTHR30061:SF50">
    <property type="entry name" value="MALTOSE_MALTODEXTRIN-BINDING PERIPLASMIC PROTEIN"/>
    <property type="match status" value="1"/>
</dbReference>
<dbReference type="RefSeq" id="WP_326017771.1">
    <property type="nucleotide sequence ID" value="NZ_JAOZYC010000122.1"/>
</dbReference>
<accession>A0ABU6F698</accession>